<keyword evidence="1" id="KW-0175">Coiled coil</keyword>
<organism evidence="2">
    <name type="scientific">Graphocephala atropunctata</name>
    <dbReference type="NCBI Taxonomy" id="36148"/>
    <lineage>
        <taxon>Eukaryota</taxon>
        <taxon>Metazoa</taxon>
        <taxon>Ecdysozoa</taxon>
        <taxon>Arthropoda</taxon>
        <taxon>Hexapoda</taxon>
        <taxon>Insecta</taxon>
        <taxon>Pterygota</taxon>
        <taxon>Neoptera</taxon>
        <taxon>Paraneoptera</taxon>
        <taxon>Hemiptera</taxon>
        <taxon>Auchenorrhyncha</taxon>
        <taxon>Membracoidea</taxon>
        <taxon>Cicadellidae</taxon>
        <taxon>Cicadellinae</taxon>
        <taxon>Cicadellini</taxon>
        <taxon>Graphocephala</taxon>
    </lineage>
</organism>
<feature type="coiled-coil region" evidence="1">
    <location>
        <begin position="455"/>
        <end position="663"/>
    </location>
</feature>
<gene>
    <name evidence="2" type="ORF">g.2131</name>
</gene>
<dbReference type="AlphaFoldDB" id="A0A1B6LC28"/>
<accession>A0A1B6LC28</accession>
<evidence type="ECO:0000256" key="1">
    <source>
        <dbReference type="SAM" id="Coils"/>
    </source>
</evidence>
<evidence type="ECO:0000313" key="2">
    <source>
        <dbReference type="EMBL" id="JAT21221.1"/>
    </source>
</evidence>
<proteinExistence type="predicted"/>
<feature type="coiled-coil region" evidence="1">
    <location>
        <begin position="226"/>
        <end position="418"/>
    </location>
</feature>
<name>A0A1B6LC28_9HEMI</name>
<feature type="non-terminal residue" evidence="2">
    <location>
        <position position="1"/>
    </location>
</feature>
<protein>
    <submittedName>
        <fullName evidence="2">Uncharacterized protein</fullName>
    </submittedName>
</protein>
<sequence length="670" mass="78476">ETVKSLQIKCSMMHSDLAQYESMSRLNLPLSSNSSDESDSIVQLGMSSHQLKPQSKSHLLSRTNLNQSDTISKLKAELNRSLLNQKAKRAEIERLQEIVNEKEEQVKEMIKRERITMAQAESFNDQINKMEAEFNFLKNKRENMESNDRTEEISNLNAKIAELCKEKGSLEREKLEMQQKFEDLTKHFEVDKQQEMSDYNKEYFKFHDETIAKIKKEMDDKLDLRIKEYSIRLEQSQKELNEVKEMYVSVCAAKEQLALSLQQTSGELQQVAAERQRLTAELQELTVMRDQLARKLNDKETAKNRDQTAVKKENEDLIAEILKLKAELQKNSTQKIENQLSVECARLREELSAMSARHTLEISSAREELRDSRERVVQLEKCALTQFETEIKSLRQDRDMLKTKCDEKEVQIKKLIESRKRAPTMVSVATVTEGEGGGEAELIRLRCQEEYSKALGEIEQKHQQALRMLREDNNNERTALERKLQAIQELTKQQTVKFCAEEMKNSEAKYCSIVDSLQKSLFEKNIEVENLQHKLASLNEEWRQELATLNSQMEAKEETMAQMMLQWAKEVEDTQEELKRKEALLENFKEKLARAIAAEKRHREKLIRNNEKYQIKSKSKCEEFKSAVRETEEEFYQLLNKQEKEYEEKIKKLKIALEKKSQQKSVGKDY</sequence>
<dbReference type="EMBL" id="GEBQ01018756">
    <property type="protein sequence ID" value="JAT21221.1"/>
    <property type="molecule type" value="Transcribed_RNA"/>
</dbReference>
<reference evidence="2" key="1">
    <citation type="submission" date="2015-11" db="EMBL/GenBank/DDBJ databases">
        <title>De novo transcriptome assembly of four potential Pierce s Disease insect vectors from Arizona vineyards.</title>
        <authorList>
            <person name="Tassone E.E."/>
        </authorList>
    </citation>
    <scope>NUCLEOTIDE SEQUENCE</scope>
</reference>
<feature type="coiled-coil region" evidence="1">
    <location>
        <begin position="73"/>
        <end position="187"/>
    </location>
</feature>